<gene>
    <name evidence="3" type="ORF">JRO89_XS11G0013500</name>
</gene>
<name>A0ABQ8HE94_9ROSI</name>
<comment type="caution">
    <text evidence="3">The sequence shown here is derived from an EMBL/GenBank/DDBJ whole genome shotgun (WGS) entry which is preliminary data.</text>
</comment>
<proteinExistence type="predicted"/>
<organism evidence="3 4">
    <name type="scientific">Xanthoceras sorbifolium</name>
    <dbReference type="NCBI Taxonomy" id="99658"/>
    <lineage>
        <taxon>Eukaryota</taxon>
        <taxon>Viridiplantae</taxon>
        <taxon>Streptophyta</taxon>
        <taxon>Embryophyta</taxon>
        <taxon>Tracheophyta</taxon>
        <taxon>Spermatophyta</taxon>
        <taxon>Magnoliopsida</taxon>
        <taxon>eudicotyledons</taxon>
        <taxon>Gunneridae</taxon>
        <taxon>Pentapetalae</taxon>
        <taxon>rosids</taxon>
        <taxon>malvids</taxon>
        <taxon>Sapindales</taxon>
        <taxon>Sapindaceae</taxon>
        <taxon>Xanthoceroideae</taxon>
        <taxon>Xanthoceras</taxon>
    </lineage>
</organism>
<dbReference type="EMBL" id="JAFEMO010000011">
    <property type="protein sequence ID" value="KAH7556933.1"/>
    <property type="molecule type" value="Genomic_DNA"/>
</dbReference>
<evidence type="ECO:0000256" key="2">
    <source>
        <dbReference type="SAM" id="Phobius"/>
    </source>
</evidence>
<keyword evidence="2" id="KW-0812">Transmembrane</keyword>
<keyword evidence="2" id="KW-1133">Transmembrane helix</keyword>
<keyword evidence="2" id="KW-0472">Membrane</keyword>
<dbReference type="Proteomes" id="UP000827721">
    <property type="component" value="Unassembled WGS sequence"/>
</dbReference>
<sequence>MKPRKRKPSTLIISATSSRSGGGSNSKKNNKGGEHRGRLVDENMIVLRMRIQETLRNEEEEATPPSNWMEWEKSYYAHNGYNEDVFEGIGFLQNCLMNMRPGLALGFTALVALSLVMSAGIVFLLLSNSTLSGETKRKFESVYRGGTMSTPDSGQVFQYWHCCGSEDPFDPGCTAAPHASYND</sequence>
<evidence type="ECO:0000313" key="3">
    <source>
        <dbReference type="EMBL" id="KAH7556933.1"/>
    </source>
</evidence>
<dbReference type="PANTHER" id="PTHR33782">
    <property type="entry name" value="OS01G0121600 PROTEIN"/>
    <property type="match status" value="1"/>
</dbReference>
<evidence type="ECO:0000313" key="4">
    <source>
        <dbReference type="Proteomes" id="UP000827721"/>
    </source>
</evidence>
<protein>
    <submittedName>
        <fullName evidence="3">Uncharacterized protein</fullName>
    </submittedName>
</protein>
<keyword evidence="4" id="KW-1185">Reference proteome</keyword>
<feature type="transmembrane region" description="Helical" evidence="2">
    <location>
        <begin position="103"/>
        <end position="126"/>
    </location>
</feature>
<accession>A0ABQ8HE94</accession>
<evidence type="ECO:0000256" key="1">
    <source>
        <dbReference type="SAM" id="MobiDB-lite"/>
    </source>
</evidence>
<dbReference type="PANTHER" id="PTHR33782:SF27">
    <property type="entry name" value="PROTEIN, PUTATIVE-RELATED"/>
    <property type="match status" value="1"/>
</dbReference>
<feature type="region of interest" description="Disordered" evidence="1">
    <location>
        <begin position="1"/>
        <end position="35"/>
    </location>
</feature>
<reference evidence="3 4" key="1">
    <citation type="submission" date="2021-02" db="EMBL/GenBank/DDBJ databases">
        <title>Plant Genome Project.</title>
        <authorList>
            <person name="Zhang R.-G."/>
        </authorList>
    </citation>
    <scope>NUCLEOTIDE SEQUENCE [LARGE SCALE GENOMIC DNA]</scope>
    <source>
        <tissue evidence="3">Leaves</tissue>
    </source>
</reference>